<dbReference type="Gene3D" id="3.40.50.2300">
    <property type="match status" value="1"/>
</dbReference>
<reference evidence="5 6" key="1">
    <citation type="journal article" date="2014" name="Nat. Commun.">
        <title>Klebsormidium flaccidum genome reveals primary factors for plant terrestrial adaptation.</title>
        <authorList>
            <person name="Hori K."/>
            <person name="Maruyama F."/>
            <person name="Fujisawa T."/>
            <person name="Togashi T."/>
            <person name="Yamamoto N."/>
            <person name="Seo M."/>
            <person name="Sato S."/>
            <person name="Yamada T."/>
            <person name="Mori H."/>
            <person name="Tajima N."/>
            <person name="Moriyama T."/>
            <person name="Ikeuchi M."/>
            <person name="Watanabe M."/>
            <person name="Wada H."/>
            <person name="Kobayashi K."/>
            <person name="Saito M."/>
            <person name="Masuda T."/>
            <person name="Sasaki-Sekimoto Y."/>
            <person name="Mashiguchi K."/>
            <person name="Awai K."/>
            <person name="Shimojima M."/>
            <person name="Masuda S."/>
            <person name="Iwai M."/>
            <person name="Nobusawa T."/>
            <person name="Narise T."/>
            <person name="Kondo S."/>
            <person name="Saito H."/>
            <person name="Sato R."/>
            <person name="Murakawa M."/>
            <person name="Ihara Y."/>
            <person name="Oshima-Yamada Y."/>
            <person name="Ohtaka K."/>
            <person name="Satoh M."/>
            <person name="Sonobe K."/>
            <person name="Ishii M."/>
            <person name="Ohtani R."/>
            <person name="Kanamori-Sato M."/>
            <person name="Honoki R."/>
            <person name="Miyazaki D."/>
            <person name="Mochizuki H."/>
            <person name="Umetsu J."/>
            <person name="Higashi K."/>
            <person name="Shibata D."/>
            <person name="Kamiya Y."/>
            <person name="Sato N."/>
            <person name="Nakamura Y."/>
            <person name="Tabata S."/>
            <person name="Ida S."/>
            <person name="Kurokawa K."/>
            <person name="Ohta H."/>
        </authorList>
    </citation>
    <scope>NUCLEOTIDE SEQUENCE [LARGE SCALE GENOMIC DNA]</scope>
    <source>
        <strain evidence="5 6">NIES-2285</strain>
    </source>
</reference>
<evidence type="ECO:0000256" key="1">
    <source>
        <dbReference type="ARBA" id="ARBA00022553"/>
    </source>
</evidence>
<feature type="modified residue" description="4-aspartylphosphate" evidence="2">
    <location>
        <position position="203"/>
    </location>
</feature>
<dbReference type="PROSITE" id="PS50110">
    <property type="entry name" value="RESPONSE_REGULATORY"/>
    <property type="match status" value="1"/>
</dbReference>
<dbReference type="InterPro" id="IPR011006">
    <property type="entry name" value="CheY-like_superfamily"/>
</dbReference>
<proteinExistence type="predicted"/>
<feature type="non-terminal residue" evidence="5">
    <location>
        <position position="1"/>
    </location>
</feature>
<accession>A0A1Y1IH93</accession>
<dbReference type="Proteomes" id="UP000054558">
    <property type="component" value="Unassembled WGS sequence"/>
</dbReference>
<evidence type="ECO:0000313" key="6">
    <source>
        <dbReference type="Proteomes" id="UP000054558"/>
    </source>
</evidence>
<keyword evidence="6" id="KW-1185">Reference proteome</keyword>
<dbReference type="GO" id="GO:0000160">
    <property type="term" value="P:phosphorelay signal transduction system"/>
    <property type="evidence" value="ECO:0007669"/>
    <property type="project" value="InterPro"/>
</dbReference>
<feature type="region of interest" description="Disordered" evidence="3">
    <location>
        <begin position="72"/>
        <end position="108"/>
    </location>
</feature>
<dbReference type="InterPro" id="IPR001789">
    <property type="entry name" value="Sig_transdc_resp-reg_receiver"/>
</dbReference>
<keyword evidence="1 2" id="KW-0597">Phosphoprotein</keyword>
<organism evidence="5 6">
    <name type="scientific">Klebsormidium nitens</name>
    <name type="common">Green alga</name>
    <name type="synonym">Ulothrix nitens</name>
    <dbReference type="NCBI Taxonomy" id="105231"/>
    <lineage>
        <taxon>Eukaryota</taxon>
        <taxon>Viridiplantae</taxon>
        <taxon>Streptophyta</taxon>
        <taxon>Klebsormidiophyceae</taxon>
        <taxon>Klebsormidiales</taxon>
        <taxon>Klebsormidiaceae</taxon>
        <taxon>Klebsormidium</taxon>
    </lineage>
</organism>
<sequence length="281" mass="30491">ESRDLIDGPRGVAVAWVVPTTTPAALRAALKRTGFPTIVNKPLYESKLHRLLHTLAGARDEDLPCAGCKNCPGSRKEEGKGKAPLTRPTPRLSEQVGNYRSGYGDGGGTLMRTQSAPLEMGWDREECHVANNDCIVAEMGDQPLRGMVVLVAEDNPVLQMVAAKTVTRLGAQVVTASDGGEAMEAIVRRRESTSQMFDFILLDCQMPVMSGLEVTRRLRELEAASREHTPVVMLTASATPGEDPRASEEAGVDLYLTKPIDARSFVQNVTAILREKGEPRN</sequence>
<dbReference type="Pfam" id="PF00072">
    <property type="entry name" value="Response_reg"/>
    <property type="match status" value="1"/>
</dbReference>
<dbReference type="SMART" id="SM00448">
    <property type="entry name" value="REC"/>
    <property type="match status" value="1"/>
</dbReference>
<protein>
    <recommendedName>
        <fullName evidence="4">Response regulatory domain-containing protein</fullName>
    </recommendedName>
</protein>
<dbReference type="EMBL" id="DF237473">
    <property type="protein sequence ID" value="GAQ89442.1"/>
    <property type="molecule type" value="Genomic_DNA"/>
</dbReference>
<feature type="domain" description="Response regulatory" evidence="4">
    <location>
        <begin position="148"/>
        <end position="273"/>
    </location>
</feature>
<dbReference type="AlphaFoldDB" id="A0A1Y1IH93"/>
<dbReference type="CDD" id="cd17546">
    <property type="entry name" value="REC_hyHK_CKI1_RcsC-like"/>
    <property type="match status" value="1"/>
</dbReference>
<dbReference type="PANTHER" id="PTHR45339:SF5">
    <property type="entry name" value="HISTIDINE KINASE"/>
    <property type="match status" value="1"/>
</dbReference>
<evidence type="ECO:0000259" key="4">
    <source>
        <dbReference type="PROSITE" id="PS50110"/>
    </source>
</evidence>
<gene>
    <name evidence="5" type="ORF">KFL_005240010</name>
</gene>
<dbReference type="OrthoDB" id="10266508at2759"/>
<evidence type="ECO:0000256" key="3">
    <source>
        <dbReference type="SAM" id="MobiDB-lite"/>
    </source>
</evidence>
<dbReference type="SUPFAM" id="SSF52172">
    <property type="entry name" value="CheY-like"/>
    <property type="match status" value="1"/>
</dbReference>
<name>A0A1Y1IH93_KLENI</name>
<dbReference type="PANTHER" id="PTHR45339">
    <property type="entry name" value="HYBRID SIGNAL TRANSDUCTION HISTIDINE KINASE J"/>
    <property type="match status" value="1"/>
</dbReference>
<evidence type="ECO:0000313" key="5">
    <source>
        <dbReference type="EMBL" id="GAQ89442.1"/>
    </source>
</evidence>
<dbReference type="OMA" id="CHVANND"/>
<dbReference type="STRING" id="105231.A0A1Y1IH93"/>
<evidence type="ECO:0000256" key="2">
    <source>
        <dbReference type="PROSITE-ProRule" id="PRU00169"/>
    </source>
</evidence>